<dbReference type="InterPro" id="IPR003607">
    <property type="entry name" value="HD/PDEase_dom"/>
</dbReference>
<dbReference type="Pfam" id="PF01966">
    <property type="entry name" value="HD"/>
    <property type="match status" value="1"/>
</dbReference>
<evidence type="ECO:0000259" key="1">
    <source>
        <dbReference type="Pfam" id="PF01966"/>
    </source>
</evidence>
<dbReference type="NCBIfam" id="TIGR00277">
    <property type="entry name" value="HDIG"/>
    <property type="match status" value="1"/>
</dbReference>
<evidence type="ECO:0000313" key="2">
    <source>
        <dbReference type="EMBL" id="HIH10029.1"/>
    </source>
</evidence>
<protein>
    <submittedName>
        <fullName evidence="2">HDIG domain-containing protein</fullName>
    </submittedName>
</protein>
<dbReference type="AlphaFoldDB" id="A0A7J4J0N0"/>
<proteinExistence type="predicted"/>
<organism evidence="2 3">
    <name type="scientific">Candidatus Iainarchaeum sp</name>
    <dbReference type="NCBI Taxonomy" id="3101447"/>
    <lineage>
        <taxon>Archaea</taxon>
        <taxon>Candidatus Iainarchaeota</taxon>
        <taxon>Candidatus Iainarchaeia</taxon>
        <taxon>Candidatus Iainarchaeales</taxon>
        <taxon>Candidatus Iainarchaeaceae</taxon>
        <taxon>Candidatus Iainarchaeum</taxon>
    </lineage>
</organism>
<name>A0A7J4J0N0_9ARCH</name>
<feature type="domain" description="HD" evidence="1">
    <location>
        <begin position="24"/>
        <end position="120"/>
    </location>
</feature>
<dbReference type="CDD" id="cd00077">
    <property type="entry name" value="HDc"/>
    <property type="match status" value="1"/>
</dbReference>
<gene>
    <name evidence="2" type="ORF">HA254_05175</name>
</gene>
<sequence>MKLPTLEECEKFMAEFDVPQNVREHSEVVRKVANFLAQKMVRNKIRVDLECVDRAALLHDLAKMYCIKNNCRHALQAEKILDKKGFGGLGKIVRMHGLDEVLKFGAKTPIEAKIVWYADKRVNHGKVVSLATRYNYLKGHYGSMSGAKMEEIISTEKKGFALEQELLSFARVGSGLEGLE</sequence>
<dbReference type="InterPro" id="IPR006674">
    <property type="entry name" value="HD_domain"/>
</dbReference>
<dbReference type="SUPFAM" id="SSF109604">
    <property type="entry name" value="HD-domain/PDEase-like"/>
    <property type="match status" value="1"/>
</dbReference>
<reference evidence="3" key="1">
    <citation type="journal article" date="2020" name="bioRxiv">
        <title>A rank-normalized archaeal taxonomy based on genome phylogeny resolves widespread incomplete and uneven classifications.</title>
        <authorList>
            <person name="Rinke C."/>
            <person name="Chuvochina M."/>
            <person name="Mussig A.J."/>
            <person name="Chaumeil P.-A."/>
            <person name="Waite D.W."/>
            <person name="Whitman W.B."/>
            <person name="Parks D.H."/>
            <person name="Hugenholtz P."/>
        </authorList>
    </citation>
    <scope>NUCLEOTIDE SEQUENCE [LARGE SCALE GENOMIC DNA]</scope>
</reference>
<dbReference type="InterPro" id="IPR006675">
    <property type="entry name" value="HDIG_dom"/>
</dbReference>
<evidence type="ECO:0000313" key="3">
    <source>
        <dbReference type="Proteomes" id="UP000565078"/>
    </source>
</evidence>
<accession>A0A7J4J0N0</accession>
<comment type="caution">
    <text evidence="2">The sequence shown here is derived from an EMBL/GenBank/DDBJ whole genome shotgun (WGS) entry which is preliminary data.</text>
</comment>
<dbReference type="Proteomes" id="UP000565078">
    <property type="component" value="Unassembled WGS sequence"/>
</dbReference>
<dbReference type="EMBL" id="DUGC01000080">
    <property type="protein sequence ID" value="HIH10029.1"/>
    <property type="molecule type" value="Genomic_DNA"/>
</dbReference>
<dbReference type="Gene3D" id="1.10.3210.10">
    <property type="entry name" value="Hypothetical protein af1432"/>
    <property type="match status" value="1"/>
</dbReference>